<organism evidence="2 3">
    <name type="scientific">Sphaerosporella brunnea</name>
    <dbReference type="NCBI Taxonomy" id="1250544"/>
    <lineage>
        <taxon>Eukaryota</taxon>
        <taxon>Fungi</taxon>
        <taxon>Dikarya</taxon>
        <taxon>Ascomycota</taxon>
        <taxon>Pezizomycotina</taxon>
        <taxon>Pezizomycetes</taxon>
        <taxon>Pezizales</taxon>
        <taxon>Pyronemataceae</taxon>
        <taxon>Sphaerosporella</taxon>
    </lineage>
</organism>
<name>A0A5J5F4A5_9PEZI</name>
<feature type="region of interest" description="Disordered" evidence="1">
    <location>
        <begin position="1"/>
        <end position="102"/>
    </location>
</feature>
<feature type="region of interest" description="Disordered" evidence="1">
    <location>
        <begin position="148"/>
        <end position="170"/>
    </location>
</feature>
<feature type="compositionally biased region" description="Polar residues" evidence="1">
    <location>
        <begin position="18"/>
        <end position="55"/>
    </location>
</feature>
<dbReference type="Proteomes" id="UP000326924">
    <property type="component" value="Unassembled WGS sequence"/>
</dbReference>
<feature type="compositionally biased region" description="Polar residues" evidence="1">
    <location>
        <begin position="65"/>
        <end position="102"/>
    </location>
</feature>
<dbReference type="AlphaFoldDB" id="A0A5J5F4A5"/>
<sequence length="516" mass="54138">MEATSTAPQEVKPDFTNAAINSTGPQWIGSWTQPPGNGSAEKGSNTAIEITSTAPQEAKPDFTNAEINTTGPQWIGSCTQPPGNGSSEHGSNTAMEATSTAPQEVKPDFTNAAINSTSPQWIGSCTQPSGTGSAPQEVKPDFTNAKISTVEGPEPYNADWIGGTHPPRYRNAKPGSNTAIETTSTAPQEIKPDFTNAAINSTGPQWIGSCTQPPGNGSAPQGVKPDFTNAEINTTGPQWIGSCTQPPGNGSAPQGVKPDFTNAEINTTGPQWIGSCTQPPGNGSAPQEVKPDFTNAAINSTGPQWIGSCTQPPGNGSAPQEVKPDFTNAAINSTGPQWIGSCTQPPGNLSEGPDSKTALAIIPKAFPRVNPDPRNGSITVSKGPGPDHITHVEWICGISGCGARILISVGGPVLVDVHVEKRHPSAISQALARVVVPQKPAPPKHSPFGFVVVNDTEEDNPLPRFGTITVEEGMTTWVCATCREDFFWDADDLIEQHMVARHGCVPYQIRWGRVAV</sequence>
<keyword evidence="3" id="KW-1185">Reference proteome</keyword>
<reference evidence="2 3" key="1">
    <citation type="submission" date="2019-09" db="EMBL/GenBank/DDBJ databases">
        <title>Draft genome of the ectomycorrhizal ascomycete Sphaerosporella brunnea.</title>
        <authorList>
            <consortium name="DOE Joint Genome Institute"/>
            <person name="Benucci G.M."/>
            <person name="Marozzi G."/>
            <person name="Antonielli L."/>
            <person name="Sanchez S."/>
            <person name="Marco P."/>
            <person name="Wang X."/>
            <person name="Falini L.B."/>
            <person name="Barry K."/>
            <person name="Haridas S."/>
            <person name="Lipzen A."/>
            <person name="Labutti K."/>
            <person name="Grigoriev I.V."/>
            <person name="Murat C."/>
            <person name="Martin F."/>
            <person name="Albertini E."/>
            <person name="Donnini D."/>
            <person name="Bonito G."/>
        </authorList>
    </citation>
    <scope>NUCLEOTIDE SEQUENCE [LARGE SCALE GENOMIC DNA]</scope>
    <source>
        <strain evidence="2 3">Sb_GMNB300</strain>
    </source>
</reference>
<evidence type="ECO:0000256" key="1">
    <source>
        <dbReference type="SAM" id="MobiDB-lite"/>
    </source>
</evidence>
<dbReference type="EMBL" id="VXIS01000037">
    <property type="protein sequence ID" value="KAA8911309.1"/>
    <property type="molecule type" value="Genomic_DNA"/>
</dbReference>
<evidence type="ECO:0000313" key="2">
    <source>
        <dbReference type="EMBL" id="KAA8911309.1"/>
    </source>
</evidence>
<dbReference type="InParanoid" id="A0A5J5F4A5"/>
<proteinExistence type="predicted"/>
<gene>
    <name evidence="2" type="ORF">FN846DRAFT_904431</name>
</gene>
<protein>
    <submittedName>
        <fullName evidence="2">Uncharacterized protein</fullName>
    </submittedName>
</protein>
<evidence type="ECO:0000313" key="3">
    <source>
        <dbReference type="Proteomes" id="UP000326924"/>
    </source>
</evidence>
<comment type="caution">
    <text evidence="2">The sequence shown here is derived from an EMBL/GenBank/DDBJ whole genome shotgun (WGS) entry which is preliminary data.</text>
</comment>
<accession>A0A5J5F4A5</accession>